<accession>A0ABS3V8Y3</accession>
<feature type="region of interest" description="Disordered" evidence="1">
    <location>
        <begin position="114"/>
        <end position="144"/>
    </location>
</feature>
<reference evidence="2 3" key="1">
    <citation type="submission" date="2021-03" db="EMBL/GenBank/DDBJ databases">
        <authorList>
            <person name="Lee D.-H."/>
        </authorList>
    </citation>
    <scope>NUCLEOTIDE SEQUENCE [LARGE SCALE GENOMIC DNA]</scope>
    <source>
        <strain evidence="2 3">MMS20-R2-23</strain>
    </source>
</reference>
<protein>
    <submittedName>
        <fullName evidence="2">Adenosylcobinamide amidohydrolase</fullName>
    </submittedName>
</protein>
<dbReference type="InterPro" id="IPR002808">
    <property type="entry name" value="AdoCbi_amidolase"/>
</dbReference>
<organism evidence="2 3">
    <name type="scientific">Micromonospora antibiotica</name>
    <dbReference type="NCBI Taxonomy" id="2807623"/>
    <lineage>
        <taxon>Bacteria</taxon>
        <taxon>Bacillati</taxon>
        <taxon>Actinomycetota</taxon>
        <taxon>Actinomycetes</taxon>
        <taxon>Micromonosporales</taxon>
        <taxon>Micromonosporaceae</taxon>
        <taxon>Micromonospora</taxon>
    </lineage>
</organism>
<dbReference type="Proteomes" id="UP000671399">
    <property type="component" value="Unassembled WGS sequence"/>
</dbReference>
<keyword evidence="3" id="KW-1185">Reference proteome</keyword>
<comment type="caution">
    <text evidence="2">The sequence shown here is derived from an EMBL/GenBank/DDBJ whole genome shotgun (WGS) entry which is preliminary data.</text>
</comment>
<evidence type="ECO:0000256" key="1">
    <source>
        <dbReference type="SAM" id="MobiDB-lite"/>
    </source>
</evidence>
<evidence type="ECO:0000313" key="2">
    <source>
        <dbReference type="EMBL" id="MBO4162064.1"/>
    </source>
</evidence>
<feature type="compositionally biased region" description="Low complexity" evidence="1">
    <location>
        <begin position="114"/>
        <end position="126"/>
    </location>
</feature>
<name>A0ABS3V8Y3_9ACTN</name>
<sequence length="245" mass="24766">MLGDPVLTDRFEDGWDIPLLVWRAGSPLRAVSSGPLGGGVGVRHWVVNATVPMSYHRDDPAAHLAELADRLGLDGPGIGLLTGVDVAEVVTRTDTGVRAWVTVGLGTPLWAAAPAQPATPEQGTAPEQGVASGQGTAPGHGGAPAQRVGTVNVVVYVPVALGDAALVNAVATATEAKCQAIGELGLPGTGTPTDAVTVLCPPAGRAEPYGGPRSTWGAPLARVVHAAVRDGGAVPCVPWSQRRSC</sequence>
<dbReference type="EMBL" id="JAGFWR010000007">
    <property type="protein sequence ID" value="MBO4162064.1"/>
    <property type="molecule type" value="Genomic_DNA"/>
</dbReference>
<evidence type="ECO:0000313" key="3">
    <source>
        <dbReference type="Proteomes" id="UP000671399"/>
    </source>
</evidence>
<dbReference type="InterPro" id="IPR052209">
    <property type="entry name" value="CbiZ"/>
</dbReference>
<proteinExistence type="predicted"/>
<gene>
    <name evidence="2" type="ORF">JQN83_14780</name>
</gene>
<dbReference type="PANTHER" id="PTHR35336">
    <property type="entry name" value="ADENOSYLCOBINAMIDE AMIDOHYDROLASE"/>
    <property type="match status" value="1"/>
</dbReference>
<dbReference type="RefSeq" id="WP_208567722.1">
    <property type="nucleotide sequence ID" value="NZ_JAGFWR010000007.1"/>
</dbReference>
<dbReference type="Pfam" id="PF01955">
    <property type="entry name" value="CbiZ"/>
    <property type="match status" value="1"/>
</dbReference>
<dbReference type="PANTHER" id="PTHR35336:SF5">
    <property type="entry name" value="ADENOSYLCOBINAMIDE AMIDOHYDROLASE"/>
    <property type="match status" value="1"/>
</dbReference>